<evidence type="ECO:0000259" key="3">
    <source>
        <dbReference type="PROSITE" id="PS50076"/>
    </source>
</evidence>
<evidence type="ECO:0000256" key="2">
    <source>
        <dbReference type="SAM" id="Phobius"/>
    </source>
</evidence>
<dbReference type="RefSeq" id="WP_015637037.1">
    <property type="nucleotide sequence ID" value="NC_021237.1"/>
</dbReference>
<reference evidence="5" key="1">
    <citation type="journal article" date="2014" name="Genome Announc.">
        <title>Full-genome sequence of the plant growth-promoting bacterium Pseudomonas protegens CHA0.</title>
        <authorList>
            <person name="Jousset A."/>
            <person name="Schuldes J."/>
            <person name="Keel C."/>
            <person name="Maurhofer M."/>
            <person name="Daniel R."/>
            <person name="Scheu S."/>
            <person name="Thuermer A."/>
        </authorList>
    </citation>
    <scope>NUCLEOTIDE SEQUENCE [LARGE SCALE GENOMIC DNA]</scope>
    <source>
        <strain evidence="5">DSM 19095 / LMG 27888 / CFBP 6595 / CHA0</strain>
    </source>
</reference>
<keyword evidence="1" id="KW-0143">Chaperone</keyword>
<dbReference type="InterPro" id="IPR001623">
    <property type="entry name" value="DnaJ_domain"/>
</dbReference>
<protein>
    <submittedName>
        <fullName evidence="4">Putative DnaJ domain protein</fullName>
    </submittedName>
</protein>
<feature type="transmembrane region" description="Helical" evidence="2">
    <location>
        <begin position="424"/>
        <end position="444"/>
    </location>
</feature>
<dbReference type="AlphaFoldDB" id="A0A2C9ETF8"/>
<dbReference type="EMBL" id="CP003190">
    <property type="protein sequence ID" value="AGL86952.1"/>
    <property type="molecule type" value="Genomic_DNA"/>
</dbReference>
<dbReference type="KEGG" id="pprc:PFLCHA0_c52050"/>
<dbReference type="Gene3D" id="1.10.287.110">
    <property type="entry name" value="DnaJ domain"/>
    <property type="match status" value="1"/>
</dbReference>
<organism evidence="4 5">
    <name type="scientific">Pseudomonas protegens (strain DSM 19095 / LMG 27888 / CFBP 6595 / CHA0)</name>
    <dbReference type="NCBI Taxonomy" id="1124983"/>
    <lineage>
        <taxon>Bacteria</taxon>
        <taxon>Pseudomonadati</taxon>
        <taxon>Pseudomonadota</taxon>
        <taxon>Gammaproteobacteria</taxon>
        <taxon>Pseudomonadales</taxon>
        <taxon>Pseudomonadaceae</taxon>
        <taxon>Pseudomonas</taxon>
    </lineage>
</organism>
<keyword evidence="2" id="KW-0812">Transmembrane</keyword>
<dbReference type="SUPFAM" id="SSF46565">
    <property type="entry name" value="Chaperone J-domain"/>
    <property type="match status" value="1"/>
</dbReference>
<dbReference type="PROSITE" id="PS50076">
    <property type="entry name" value="DNAJ_2"/>
    <property type="match status" value="1"/>
</dbReference>
<proteinExistence type="predicted"/>
<feature type="transmembrane region" description="Helical" evidence="2">
    <location>
        <begin position="398"/>
        <end position="415"/>
    </location>
</feature>
<dbReference type="eggNOG" id="COG2214">
    <property type="taxonomic scope" value="Bacteria"/>
</dbReference>
<keyword evidence="2" id="KW-1133">Transmembrane helix</keyword>
<dbReference type="Proteomes" id="UP000013940">
    <property type="component" value="Chromosome"/>
</dbReference>
<evidence type="ECO:0000313" key="5">
    <source>
        <dbReference type="Proteomes" id="UP000013940"/>
    </source>
</evidence>
<feature type="domain" description="J" evidence="3">
    <location>
        <begin position="2"/>
        <end position="63"/>
    </location>
</feature>
<name>A0A2C9ETF8_PSEPH</name>
<sequence length="573" mass="65603">MDCWSLLELPEDADERSIKRSYARQLKITRPDEDAEGFQRLREAYERALQLARWREEIADEVAVIQTASTKAPPPDNLQAWSGLIEMDVAAPRPTPRGPSQAQQWASLLEDVPLSVEPLADWVPPAPQDPAPLPAPATSALPLLKGLSVESLPERWQQARLQGCEDDFLQRLLVACCAHPEQYAAIIGWAAEHLDWLTPWQQPPMEAWQEAFLVKTLLQEYRRTLEALLQAGQERAFLERLTSYCAQPWLRIFDHRQNWQHEMLQLLQQQAWQVPLFDRVCQLFGWDESRGNTPEPAWLWQSLIERCQQEAFYQKLLANAGEPGEATPDVAAARLLLNPMPRRRQVALTRHFEDEHWQACMELSQTLASRFPALLERLPRSDVFFWQNLMPRPQGVDSWIRSGVAMGLALSLYFMNKPQHSKELAVMMGLFCGGVLAIFGLILLNTWAPAIARLLAIDLWLSERLVPKRLNPHQHWLVLRHGVPQAVMLGLFGYWLGALGILAYLGFVLIGLLHSRRIGQPDPDFCARSPWLGALHWNHFSPWQPIYLVVMIVVIRVCQLHAPEFPWTRLMPG</sequence>
<evidence type="ECO:0000313" key="4">
    <source>
        <dbReference type="EMBL" id="AGL86952.1"/>
    </source>
</evidence>
<dbReference type="GeneID" id="57478201"/>
<dbReference type="CDD" id="cd06257">
    <property type="entry name" value="DnaJ"/>
    <property type="match status" value="1"/>
</dbReference>
<evidence type="ECO:0000256" key="1">
    <source>
        <dbReference type="ARBA" id="ARBA00023186"/>
    </source>
</evidence>
<dbReference type="HOGENOM" id="CLU_034650_0_0_6"/>
<keyword evidence="2" id="KW-0472">Membrane</keyword>
<gene>
    <name evidence="4" type="ORF">PFLCHA0_c52050</name>
</gene>
<feature type="transmembrane region" description="Helical" evidence="2">
    <location>
        <begin position="487"/>
        <end position="513"/>
    </location>
</feature>
<dbReference type="InterPro" id="IPR036869">
    <property type="entry name" value="J_dom_sf"/>
</dbReference>
<accession>A0A2C9ETF8</accession>